<gene>
    <name evidence="2" type="ordered locus">bpr_IV070</name>
</gene>
<reference evidence="2 3" key="1">
    <citation type="journal article" date="2010" name="PLoS ONE">
        <title>The glycobiome of the rumen bacterium Butyrivibrio proteoclasticus B316(T) highlights adaptation to a polysaccharide-rich environment.</title>
        <authorList>
            <person name="Kelly W.J."/>
            <person name="Leahy S.C."/>
            <person name="Altermann E."/>
            <person name="Yeoman C.J."/>
            <person name="Dunne J.C."/>
            <person name="Kong Z."/>
            <person name="Pacheco D.M."/>
            <person name="Li D."/>
            <person name="Noel S.J."/>
            <person name="Moon C.D."/>
            <person name="Cookson A.L."/>
            <person name="Attwood G.T."/>
        </authorList>
    </citation>
    <scope>NUCLEOTIDE SEQUENCE [LARGE SCALE GENOMIC DNA]</scope>
    <source>
        <strain evidence="3">ATCC 51982 / DSM 14932 / B316</strain>
        <plasmid evidence="3">Plasmid pCY186</plasmid>
    </source>
</reference>
<dbReference type="HOGENOM" id="CLU_055403_0_0_9"/>
<evidence type="ECO:0000313" key="2">
    <source>
        <dbReference type="EMBL" id="ADL36435.1"/>
    </source>
</evidence>
<proteinExistence type="predicted"/>
<protein>
    <recommendedName>
        <fullName evidence="1">KilA-N DNA-binding domain-containing protein</fullName>
    </recommendedName>
</protein>
<sequence length="342" mass="39142">MPIWHLDVYGENMGTNELISFEPIDKEAVKEQIFEVRGIRVMLDSDIAVYFGVETGALNRARKRNIKRFPESFCFQLTDEEVSRCQSVISMQTEGKKGGRTYNPYVYSEQGVAMLTSVLHTDVAIQASIGIIEAFVEMSHYIRQNQQLLPYEDLKSLELRQHQLSDRMESIEKNMVTKSELSDLMKLFESGITDDEILILNGEPFKADLAYQKIYKKAKSNLIIVDDYIGTKTLQHLTHVKSGVDITIITDNKGYAALKKQEFSDFMTEYPSMKISFIKTANKCHDRYIATDYGKNTMKMYHCGASSKDAGNKITTITEINEMDNFKDMIKDLLLNPQLKLK</sequence>
<dbReference type="InterPro" id="IPR018873">
    <property type="entry name" value="KilA-N_DNA-bd_domain"/>
</dbReference>
<accession>E0S4V3</accession>
<dbReference type="AlphaFoldDB" id="E0S4V3"/>
<dbReference type="KEGG" id="bpb:bpr_IV070"/>
<evidence type="ECO:0000313" key="3">
    <source>
        <dbReference type="Proteomes" id="UP000001299"/>
    </source>
</evidence>
<dbReference type="Pfam" id="PF10543">
    <property type="entry name" value="ORF6N"/>
    <property type="match status" value="1"/>
</dbReference>
<dbReference type="eggNOG" id="COG1502">
    <property type="taxonomic scope" value="Bacteria"/>
</dbReference>
<evidence type="ECO:0000259" key="1">
    <source>
        <dbReference type="Pfam" id="PF10543"/>
    </source>
</evidence>
<dbReference type="Proteomes" id="UP000001299">
    <property type="component" value="Plasmid pCY186"/>
</dbReference>
<organism evidence="2 3">
    <name type="scientific">Butyrivibrio proteoclasticus (strain ATCC 51982 / DSM 14932 / B316)</name>
    <name type="common">Clostridium proteoclasticum</name>
    <dbReference type="NCBI Taxonomy" id="515622"/>
    <lineage>
        <taxon>Bacteria</taxon>
        <taxon>Bacillati</taxon>
        <taxon>Bacillota</taxon>
        <taxon>Clostridia</taxon>
        <taxon>Lachnospirales</taxon>
        <taxon>Lachnospiraceae</taxon>
        <taxon>Butyrivibrio</taxon>
    </lineage>
</organism>
<dbReference type="EMBL" id="CP001813">
    <property type="protein sequence ID" value="ADL36435.1"/>
    <property type="molecule type" value="Genomic_DNA"/>
</dbReference>
<keyword evidence="2" id="KW-0614">Plasmid</keyword>
<name>E0S4V3_BUTPB</name>
<feature type="domain" description="KilA-N DNA-binding" evidence="1">
    <location>
        <begin position="32"/>
        <end position="118"/>
    </location>
</feature>
<keyword evidence="3" id="KW-1185">Reference proteome</keyword>
<geneLocation type="plasmid" evidence="2 3">
    <name>pCY186</name>
</geneLocation>